<dbReference type="GO" id="GO:0016491">
    <property type="term" value="F:oxidoreductase activity"/>
    <property type="evidence" value="ECO:0007669"/>
    <property type="project" value="UniProtKB-KW"/>
</dbReference>
<evidence type="ECO:0000256" key="1">
    <source>
        <dbReference type="ARBA" id="ARBA00006484"/>
    </source>
</evidence>
<keyword evidence="2" id="KW-0560">Oxidoreductase</keyword>
<dbReference type="Proteomes" id="UP000693970">
    <property type="component" value="Unassembled WGS sequence"/>
</dbReference>
<evidence type="ECO:0000256" key="2">
    <source>
        <dbReference type="ARBA" id="ARBA00023002"/>
    </source>
</evidence>
<comment type="similarity">
    <text evidence="1">Belongs to the short-chain dehydrogenases/reductases (SDR) family.</text>
</comment>
<reference evidence="3" key="2">
    <citation type="submission" date="2021-04" db="EMBL/GenBank/DDBJ databases">
        <authorList>
            <person name="Podell S."/>
        </authorList>
    </citation>
    <scope>NUCLEOTIDE SEQUENCE</scope>
    <source>
        <strain evidence="3">Hildebrandi</strain>
    </source>
</reference>
<accession>A0A9K3M120</accession>
<organism evidence="3 4">
    <name type="scientific">Nitzschia inconspicua</name>
    <dbReference type="NCBI Taxonomy" id="303405"/>
    <lineage>
        <taxon>Eukaryota</taxon>
        <taxon>Sar</taxon>
        <taxon>Stramenopiles</taxon>
        <taxon>Ochrophyta</taxon>
        <taxon>Bacillariophyta</taxon>
        <taxon>Bacillariophyceae</taxon>
        <taxon>Bacillariophycidae</taxon>
        <taxon>Bacillariales</taxon>
        <taxon>Bacillariaceae</taxon>
        <taxon>Nitzschia</taxon>
    </lineage>
</organism>
<sequence>MISKMLKLGAVLLALVSIWLGMCFYTTIPVKMGFYRFLSTLNPVLIGNSGIGFDLAMALFNNDVDVTITCRSELKCATANQAIEAEGGLNKGRLFTMLMDTSSFASVRSFCENFVTTFSDHPIDMLFFNAGTNFIKLKNPEDNPDCAPKTAADGIDYLFQVNYLSHHLMYRLLEPCLASNARIVHTSSASAFSTFSYKSYGQSKLAQDIWCKALTRKLALVNSNISAKAFHPGLVNTAIFEKITAVSDIPNQSFLQDTILPKYAWQSPDGALTGLFLATHFDSKGKYYHPQAIEVVNELTVDETLQDKLWDFSEELVQDYLTPIQVSVKAENEVVEENNEAVER</sequence>
<dbReference type="PANTHER" id="PTHR24320">
    <property type="entry name" value="RETINOL DEHYDROGENASE"/>
    <property type="match status" value="1"/>
</dbReference>
<gene>
    <name evidence="3" type="ORF">IV203_028052</name>
</gene>
<evidence type="ECO:0000313" key="3">
    <source>
        <dbReference type="EMBL" id="KAG7370306.1"/>
    </source>
</evidence>
<dbReference type="PANTHER" id="PTHR24320:SF152">
    <property type="entry name" value="SHORT-CHAIN DEHYDROGENASE_REDUCTASE FAMILY PROTEIN"/>
    <property type="match status" value="1"/>
</dbReference>
<dbReference type="EMBL" id="JAGRRH010000005">
    <property type="protein sequence ID" value="KAG7370306.1"/>
    <property type="molecule type" value="Genomic_DNA"/>
</dbReference>
<proteinExistence type="inferred from homology"/>
<name>A0A9K3M120_9STRA</name>
<reference evidence="3" key="1">
    <citation type="journal article" date="2021" name="Sci. Rep.">
        <title>Diploid genomic architecture of Nitzschia inconspicua, an elite biomass production diatom.</title>
        <authorList>
            <person name="Oliver A."/>
            <person name="Podell S."/>
            <person name="Pinowska A."/>
            <person name="Traller J.C."/>
            <person name="Smith S.R."/>
            <person name="McClure R."/>
            <person name="Beliaev A."/>
            <person name="Bohutskyi P."/>
            <person name="Hill E.A."/>
            <person name="Rabines A."/>
            <person name="Zheng H."/>
            <person name="Allen L.Z."/>
            <person name="Kuo A."/>
            <person name="Grigoriev I.V."/>
            <person name="Allen A.E."/>
            <person name="Hazlebeck D."/>
            <person name="Allen E.E."/>
        </authorList>
    </citation>
    <scope>NUCLEOTIDE SEQUENCE</scope>
    <source>
        <strain evidence="3">Hildebrandi</strain>
    </source>
</reference>
<evidence type="ECO:0000313" key="4">
    <source>
        <dbReference type="Proteomes" id="UP000693970"/>
    </source>
</evidence>
<dbReference type="OrthoDB" id="157221at2759"/>
<protein>
    <submittedName>
        <fullName evidence="3">Short-chain dehydrogenase/reductase SDR</fullName>
    </submittedName>
</protein>
<comment type="caution">
    <text evidence="3">The sequence shown here is derived from an EMBL/GenBank/DDBJ whole genome shotgun (WGS) entry which is preliminary data.</text>
</comment>
<dbReference type="InterPro" id="IPR002347">
    <property type="entry name" value="SDR_fam"/>
</dbReference>
<dbReference type="AlphaFoldDB" id="A0A9K3M120"/>
<keyword evidence="4" id="KW-1185">Reference proteome</keyword>
<dbReference type="Pfam" id="PF00106">
    <property type="entry name" value="adh_short"/>
    <property type="match status" value="1"/>
</dbReference>